<evidence type="ECO:0000256" key="7">
    <source>
        <dbReference type="ARBA" id="ARBA00023277"/>
    </source>
</evidence>
<dbReference type="RefSeq" id="WP_011791483.1">
    <property type="nucleotide sequence ID" value="NC_008751.1"/>
</dbReference>
<evidence type="ECO:0000256" key="8">
    <source>
        <dbReference type="ARBA" id="ARBA00031423"/>
    </source>
</evidence>
<comment type="catalytic activity">
    <reaction evidence="1 10">
        <text>Transfers a segment of a (1-&gt;4)-alpha-D-glucan to a new position in an acceptor, which may be glucose or a (1-&gt;4)-alpha-D-glucan.</text>
        <dbReference type="EC" id="2.4.1.25"/>
    </reaction>
</comment>
<accession>A0A0H3A5I3</accession>
<dbReference type="EMBL" id="CP000527">
    <property type="protein sequence ID" value="ABM27261.1"/>
    <property type="molecule type" value="Genomic_DNA"/>
</dbReference>
<proteinExistence type="inferred from homology"/>
<reference evidence="12" key="1">
    <citation type="journal article" date="2009" name="Environ. Microbiol.">
        <title>Contribution of mobile genetic elements to Desulfovibrio vulgaris genome plasticity.</title>
        <authorList>
            <person name="Walker C.B."/>
            <person name="Stolyar S."/>
            <person name="Chivian D."/>
            <person name="Pinel N."/>
            <person name="Gabster J.A."/>
            <person name="Dehal P.S."/>
            <person name="He Z."/>
            <person name="Yang Z.K."/>
            <person name="Yen H.C."/>
            <person name="Zhou J."/>
            <person name="Wall J.D."/>
            <person name="Hazen T.C."/>
            <person name="Arkin A.P."/>
            <person name="Stahl D.A."/>
        </authorList>
    </citation>
    <scope>NUCLEOTIDE SEQUENCE [LARGE SCALE GENOMIC DNA]</scope>
    <source>
        <strain evidence="12">DP4</strain>
    </source>
</reference>
<evidence type="ECO:0000256" key="6">
    <source>
        <dbReference type="ARBA" id="ARBA00022679"/>
    </source>
</evidence>
<evidence type="ECO:0000256" key="4">
    <source>
        <dbReference type="ARBA" id="ARBA00020295"/>
    </source>
</evidence>
<dbReference type="KEGG" id="dvl:Dvul_0237"/>
<dbReference type="Proteomes" id="UP000009173">
    <property type="component" value="Chromosome"/>
</dbReference>
<dbReference type="SUPFAM" id="SSF51445">
    <property type="entry name" value="(Trans)glycosidases"/>
    <property type="match status" value="1"/>
</dbReference>
<evidence type="ECO:0000256" key="9">
    <source>
        <dbReference type="ARBA" id="ARBA00031501"/>
    </source>
</evidence>
<dbReference type="EC" id="2.4.1.25" evidence="3 10"/>
<keyword evidence="7 10" id="KW-0119">Carbohydrate metabolism</keyword>
<gene>
    <name evidence="11" type="ordered locus">Dvul_0237</name>
</gene>
<organism evidence="11 12">
    <name type="scientific">Nitratidesulfovibrio vulgaris (strain DP4)</name>
    <name type="common">Desulfovibrio vulgaris</name>
    <dbReference type="NCBI Taxonomy" id="391774"/>
    <lineage>
        <taxon>Bacteria</taxon>
        <taxon>Pseudomonadati</taxon>
        <taxon>Thermodesulfobacteriota</taxon>
        <taxon>Desulfovibrionia</taxon>
        <taxon>Desulfovibrionales</taxon>
        <taxon>Desulfovibrionaceae</taxon>
        <taxon>Nitratidesulfovibrio</taxon>
    </lineage>
</organism>
<comment type="similarity">
    <text evidence="2 10">Belongs to the disproportionating enzyme family.</text>
</comment>
<protein>
    <recommendedName>
        <fullName evidence="4 10">4-alpha-glucanotransferase</fullName>
        <ecNumber evidence="3 10">2.4.1.25</ecNumber>
    </recommendedName>
    <alternativeName>
        <fullName evidence="8 10">Amylomaltase</fullName>
    </alternativeName>
    <alternativeName>
        <fullName evidence="9 10">Disproportionating enzyme</fullName>
    </alternativeName>
</protein>
<name>A0A0H3A5I3_NITV4</name>
<dbReference type="Pfam" id="PF02446">
    <property type="entry name" value="Glyco_hydro_77"/>
    <property type="match status" value="1"/>
</dbReference>
<dbReference type="Gene3D" id="3.20.20.80">
    <property type="entry name" value="Glycosidases"/>
    <property type="match status" value="1"/>
</dbReference>
<evidence type="ECO:0000256" key="2">
    <source>
        <dbReference type="ARBA" id="ARBA00005684"/>
    </source>
</evidence>
<keyword evidence="6 10" id="KW-0808">Transferase</keyword>
<evidence type="ECO:0000256" key="3">
    <source>
        <dbReference type="ARBA" id="ARBA00012560"/>
    </source>
</evidence>
<evidence type="ECO:0000313" key="12">
    <source>
        <dbReference type="Proteomes" id="UP000009173"/>
    </source>
</evidence>
<evidence type="ECO:0000256" key="1">
    <source>
        <dbReference type="ARBA" id="ARBA00000439"/>
    </source>
</evidence>
<dbReference type="GO" id="GO:0005975">
    <property type="term" value="P:carbohydrate metabolic process"/>
    <property type="evidence" value="ECO:0007669"/>
    <property type="project" value="InterPro"/>
</dbReference>
<evidence type="ECO:0000256" key="10">
    <source>
        <dbReference type="RuleBase" id="RU361207"/>
    </source>
</evidence>
<dbReference type="NCBIfam" id="TIGR00217">
    <property type="entry name" value="malQ"/>
    <property type="match status" value="1"/>
</dbReference>
<dbReference type="HOGENOM" id="CLU_014132_1_0_7"/>
<dbReference type="PANTHER" id="PTHR32438:SF5">
    <property type="entry name" value="4-ALPHA-GLUCANOTRANSFERASE DPE1, CHLOROPLASTIC_AMYLOPLASTIC"/>
    <property type="match status" value="1"/>
</dbReference>
<sequence length="503" mass="55959">MSVRASGILLHFSSLPSVGGIGDIGPVAHAFVRLLASAGQSCWQFLPLNPTSTFIGNSPYSSPSAFACNPLFISLERLADEGLVSWADIGDLPGAGSEGGALSRVDYEAVDSHRRRVLRAAYERNRGALAVDGGFRDFCRAEAHWLDDYAAFVSIKSAHSGASWDEWPEKLCRRDPAALGHWAASESAEMDYVRFEQYLFHRQWRELRAVAANAGVRLIGDVPIYVTYDSADVWAAPHFFKLGEDLRPVTVAGVPPDYFSETGQRWGNPVYDWDALRADGYRWWVRRLRRNLALADMVRIDHFRGFAGFWEIPAEEATAINGRWVDAPGMELFTVLSRALPGLPFIAEDLGVITPDVRELRDTFALPGMKVLQFAFGGDPASNPDIPFRHVERSVVYTGTHDNPPTRAWFDALPDGDRWRFETYVGHEVGSDRAATVMQRLALGSVAGLCLLPLQDVLGLGGEARMNMPSIPQGNWSWRMLPEHMELRRYEALARMTALYGRC</sequence>
<dbReference type="AlphaFoldDB" id="A0A0H3A5I3"/>
<evidence type="ECO:0000313" key="11">
    <source>
        <dbReference type="EMBL" id="ABM27261.1"/>
    </source>
</evidence>
<dbReference type="InterPro" id="IPR017853">
    <property type="entry name" value="GH"/>
</dbReference>
<dbReference type="GO" id="GO:0004134">
    <property type="term" value="F:4-alpha-glucanotransferase activity"/>
    <property type="evidence" value="ECO:0007669"/>
    <property type="project" value="UniProtKB-EC"/>
</dbReference>
<keyword evidence="5 10" id="KW-0328">Glycosyltransferase</keyword>
<dbReference type="InterPro" id="IPR003385">
    <property type="entry name" value="Glyco_hydro_77"/>
</dbReference>
<dbReference type="PANTHER" id="PTHR32438">
    <property type="entry name" value="4-ALPHA-GLUCANOTRANSFERASE DPE1, CHLOROPLASTIC/AMYLOPLASTIC"/>
    <property type="match status" value="1"/>
</dbReference>
<dbReference type="NCBIfam" id="NF011080">
    <property type="entry name" value="PRK14508.1-3"/>
    <property type="match status" value="1"/>
</dbReference>
<evidence type="ECO:0000256" key="5">
    <source>
        <dbReference type="ARBA" id="ARBA00022676"/>
    </source>
</evidence>